<protein>
    <submittedName>
        <fullName evidence="4">Restriction endonuclease</fullName>
    </submittedName>
</protein>
<proteinExistence type="predicted"/>
<reference evidence="4 5" key="1">
    <citation type="submission" date="2024-06" db="EMBL/GenBank/DDBJ databases">
        <title>The Natural Products Discovery Center: Release of the First 8490 Sequenced Strains for Exploring Actinobacteria Biosynthetic Diversity.</title>
        <authorList>
            <person name="Kalkreuter E."/>
            <person name="Kautsar S.A."/>
            <person name="Yang D."/>
            <person name="Bader C.D."/>
            <person name="Teijaro C.N."/>
            <person name="Fluegel L."/>
            <person name="Davis C.M."/>
            <person name="Simpson J.R."/>
            <person name="Lauterbach L."/>
            <person name="Steele A.D."/>
            <person name="Gui C."/>
            <person name="Meng S."/>
            <person name="Li G."/>
            <person name="Viehrig K."/>
            <person name="Ye F."/>
            <person name="Su P."/>
            <person name="Kiefer A.F."/>
            <person name="Nichols A."/>
            <person name="Cepeda A.J."/>
            <person name="Yan W."/>
            <person name="Fan B."/>
            <person name="Jiang Y."/>
            <person name="Adhikari A."/>
            <person name="Zheng C.-J."/>
            <person name="Schuster L."/>
            <person name="Cowan T.M."/>
            <person name="Smanski M.J."/>
            <person name="Chevrette M.G."/>
            <person name="De Carvalho L.P.S."/>
            <person name="Shen B."/>
        </authorList>
    </citation>
    <scope>NUCLEOTIDE SEQUENCE [LARGE SCALE GENOMIC DNA]</scope>
    <source>
        <strain evidence="4 5">NPDC038104</strain>
    </source>
</reference>
<evidence type="ECO:0000256" key="1">
    <source>
        <dbReference type="SAM" id="MobiDB-lite"/>
    </source>
</evidence>
<dbReference type="GO" id="GO:0004519">
    <property type="term" value="F:endonuclease activity"/>
    <property type="evidence" value="ECO:0007669"/>
    <property type="project" value="UniProtKB-KW"/>
</dbReference>
<keyword evidence="4" id="KW-0378">Hydrolase</keyword>
<feature type="region of interest" description="Disordered" evidence="1">
    <location>
        <begin position="92"/>
        <end position="125"/>
    </location>
</feature>
<keyword evidence="4" id="KW-0540">Nuclease</keyword>
<name>A0ABV2YFA7_9ACTN</name>
<keyword evidence="4" id="KW-0255">Endonuclease</keyword>
<dbReference type="EMBL" id="JBEZUR010000008">
    <property type="protein sequence ID" value="MEU3554229.1"/>
    <property type="molecule type" value="Genomic_DNA"/>
</dbReference>
<dbReference type="InterPro" id="IPR052906">
    <property type="entry name" value="Type_IV_Methyl-Rstrct_Enzyme"/>
</dbReference>
<dbReference type="Gene3D" id="3.40.1350.10">
    <property type="match status" value="1"/>
</dbReference>
<feature type="domain" description="Restriction endonuclease type IV Mrr" evidence="3">
    <location>
        <begin position="128"/>
        <end position="240"/>
    </location>
</feature>
<keyword evidence="2" id="KW-0472">Membrane</keyword>
<dbReference type="SUPFAM" id="SSF52980">
    <property type="entry name" value="Restriction endonuclease-like"/>
    <property type="match status" value="1"/>
</dbReference>
<dbReference type="InterPro" id="IPR011335">
    <property type="entry name" value="Restrct_endonuc-II-like"/>
</dbReference>
<keyword evidence="5" id="KW-1185">Reference proteome</keyword>
<evidence type="ECO:0000259" key="3">
    <source>
        <dbReference type="Pfam" id="PF04471"/>
    </source>
</evidence>
<keyword evidence="2" id="KW-1133">Transmembrane helix</keyword>
<comment type="caution">
    <text evidence="4">The sequence shown here is derived from an EMBL/GenBank/DDBJ whole genome shotgun (WGS) entry which is preliminary data.</text>
</comment>
<evidence type="ECO:0000313" key="5">
    <source>
        <dbReference type="Proteomes" id="UP001550850"/>
    </source>
</evidence>
<evidence type="ECO:0000313" key="4">
    <source>
        <dbReference type="EMBL" id="MEU3554229.1"/>
    </source>
</evidence>
<feature type="transmembrane region" description="Helical" evidence="2">
    <location>
        <begin position="51"/>
        <end position="69"/>
    </location>
</feature>
<dbReference type="PANTHER" id="PTHR30015:SF6">
    <property type="entry name" value="SLL1429 PROTEIN"/>
    <property type="match status" value="1"/>
</dbReference>
<dbReference type="RefSeq" id="WP_108954557.1">
    <property type="nucleotide sequence ID" value="NZ_BEVZ01000004.1"/>
</dbReference>
<evidence type="ECO:0000256" key="2">
    <source>
        <dbReference type="SAM" id="Phobius"/>
    </source>
</evidence>
<dbReference type="Proteomes" id="UP001550850">
    <property type="component" value="Unassembled WGS sequence"/>
</dbReference>
<dbReference type="Pfam" id="PF04471">
    <property type="entry name" value="Mrr_cat"/>
    <property type="match status" value="1"/>
</dbReference>
<dbReference type="PANTHER" id="PTHR30015">
    <property type="entry name" value="MRR RESTRICTION SYSTEM PROTEIN"/>
    <property type="match status" value="1"/>
</dbReference>
<dbReference type="InterPro" id="IPR007560">
    <property type="entry name" value="Restrct_endonuc_IV_Mrr"/>
</dbReference>
<keyword evidence="2" id="KW-0812">Transmembrane</keyword>
<organism evidence="4 5">
    <name type="scientific">Streptomyces fragilis</name>
    <dbReference type="NCBI Taxonomy" id="67301"/>
    <lineage>
        <taxon>Bacteria</taxon>
        <taxon>Bacillati</taxon>
        <taxon>Actinomycetota</taxon>
        <taxon>Actinomycetes</taxon>
        <taxon>Kitasatosporales</taxon>
        <taxon>Streptomycetaceae</taxon>
        <taxon>Streptomyces</taxon>
    </lineage>
</organism>
<gene>
    <name evidence="4" type="ORF">AB0E65_08400</name>
</gene>
<feature type="transmembrane region" description="Helical" evidence="2">
    <location>
        <begin position="24"/>
        <end position="45"/>
    </location>
</feature>
<sequence>MTTTPGERIPATGRRRRFDLHSTAMQFGLLAVLVLMLGLVARVAAGAIGRRPGWIAVLALLAVFAFLAVRRRRRRRSVAQLARTTADALDRATGTAMDELETEPAPATDLPASAPEPTVALPPLPDYDAMDADEFEQAVAELCERDGCTGVEVVGGAGDLGADVLAVTPDGRRVVLQCKRYSATNKVGSQDLQRFGGTCFTVHEAHVAALVTTSDFTAPALEYAEQCGILCVDREALLAWTLGAALPPWGAPAPA</sequence>
<accession>A0ABV2YFA7</accession>
<dbReference type="InterPro" id="IPR011856">
    <property type="entry name" value="tRNA_endonuc-like_dom_sf"/>
</dbReference>